<comment type="caution">
    <text evidence="15">The sequence shown here is derived from an EMBL/GenBank/DDBJ whole genome shotgun (WGS) entry which is preliminary data.</text>
</comment>
<evidence type="ECO:0000256" key="10">
    <source>
        <dbReference type="ARBA" id="ARBA00023299"/>
    </source>
</evidence>
<evidence type="ECO:0000256" key="2">
    <source>
        <dbReference type="ARBA" id="ARBA00005216"/>
    </source>
</evidence>
<evidence type="ECO:0000256" key="8">
    <source>
        <dbReference type="ARBA" id="ARBA00023002"/>
    </source>
</evidence>
<dbReference type="Gene3D" id="3.30.1330.90">
    <property type="entry name" value="D-3-phosphoglycerate dehydrogenase, domain 3"/>
    <property type="match status" value="1"/>
</dbReference>
<dbReference type="EMBL" id="JACHID010000007">
    <property type="protein sequence ID" value="MBB5021988.1"/>
    <property type="molecule type" value="Genomic_DNA"/>
</dbReference>
<keyword evidence="8 15" id="KW-0560">Oxidoreductase</keyword>
<dbReference type="EC" id="1.1.1.399" evidence="4"/>
<dbReference type="InterPro" id="IPR006139">
    <property type="entry name" value="D-isomer_2_OHA_DH_cat_dom"/>
</dbReference>
<comment type="function">
    <text evidence="1">Catalyzes the reversible oxidation of 3-phospho-D-glycerate to 3-phosphonooxypyruvate, the first step of the phosphorylated L-serine biosynthesis pathway. Also catalyzes the reversible oxidation of 2-hydroxyglutarate to 2-oxoglutarate.</text>
</comment>
<keyword evidence="16" id="KW-1185">Reference proteome</keyword>
<sequence length="520" mass="56506">MKIVVCDRLEPQAEARLQQQCSNLVLLQSPDRDEIICQATDADALIVRSHTTIDRSIIEACPSLRVIGRAGSGSYNIDVEAASKNGIVVLHTPVISSTSTAELTIALMIGAARKLGQAVDSLQQGLWDRGALKGIELSGETLGIVGYGNIGKRVGEIARAMGMEVLAHDPYVRYQPGESPTINMLERDEMLRRSRVVVVTCPLTDETRGMCDGAFFNAMADDSLFVNVGHGLVVDEEALVAAIDQNKLFGAALDVFAQEPADAQAAVVAHPRILTTPHIGAATRKAQEGVCQDVVDKVLGFLESGYISGSINMPVIGEGGELNISGYVDLAGKLASMVSQLDEETSSLQLHVHGRLAFGETSALESRVAREFLQARNIDANDINGRFLLGDHRISFSLHTREQGASFVNEVQLQTDNYRIKGTLLADKYPRIVEVNEFKVEAIPQGTMLFFRNYDRPGVIGNLGQLLGARNINVANMRLGFRGDDEAIAMVNIDTTVDSHTIDEITRIENIIDCYQLEFT</sequence>
<dbReference type="InterPro" id="IPR045626">
    <property type="entry name" value="PGDH_ASB_dom"/>
</dbReference>
<evidence type="ECO:0000256" key="1">
    <source>
        <dbReference type="ARBA" id="ARBA00003800"/>
    </source>
</evidence>
<comment type="similarity">
    <text evidence="3">Belongs to the D-isomer specific 2-hydroxyacid dehydrogenase family.</text>
</comment>
<dbReference type="RefSeq" id="WP_183731673.1">
    <property type="nucleotide sequence ID" value="NZ_JACHID010000007.1"/>
</dbReference>
<evidence type="ECO:0000313" key="16">
    <source>
        <dbReference type="Proteomes" id="UP000528322"/>
    </source>
</evidence>
<evidence type="ECO:0000256" key="13">
    <source>
        <dbReference type="ARBA" id="ARBA00048731"/>
    </source>
</evidence>
<evidence type="ECO:0000259" key="14">
    <source>
        <dbReference type="PROSITE" id="PS51671"/>
    </source>
</evidence>
<dbReference type="SUPFAM" id="SSF51735">
    <property type="entry name" value="NAD(P)-binding Rossmann-fold domains"/>
    <property type="match status" value="1"/>
</dbReference>
<dbReference type="SUPFAM" id="SSF55021">
    <property type="entry name" value="ACT-like"/>
    <property type="match status" value="1"/>
</dbReference>
<reference evidence="15 16" key="1">
    <citation type="submission" date="2020-08" db="EMBL/GenBank/DDBJ databases">
        <title>Genomic Encyclopedia of Type Strains, Phase IV (KMG-IV): sequencing the most valuable type-strain genomes for metagenomic binning, comparative biology and taxonomic classification.</title>
        <authorList>
            <person name="Goeker M."/>
        </authorList>
    </citation>
    <scope>NUCLEOTIDE SEQUENCE [LARGE SCALE GENOMIC DNA]</scope>
    <source>
        <strain evidence="15 16">DSM 22071</strain>
    </source>
</reference>
<dbReference type="PROSITE" id="PS51671">
    <property type="entry name" value="ACT"/>
    <property type="match status" value="1"/>
</dbReference>
<name>A0A7W7Y4K8_9BACT</name>
<gene>
    <name evidence="15" type="ORF">HNR37_001305</name>
</gene>
<dbReference type="EC" id="1.1.1.95" evidence="5"/>
<dbReference type="Pfam" id="PF02826">
    <property type="entry name" value="2-Hacid_dh_C"/>
    <property type="match status" value="1"/>
</dbReference>
<dbReference type="Proteomes" id="UP000528322">
    <property type="component" value="Unassembled WGS sequence"/>
</dbReference>
<comment type="catalytic activity">
    <reaction evidence="12">
        <text>(R)-2-hydroxyglutarate + NAD(+) = 2-oxoglutarate + NADH + H(+)</text>
        <dbReference type="Rhea" id="RHEA:49612"/>
        <dbReference type="ChEBI" id="CHEBI:15378"/>
        <dbReference type="ChEBI" id="CHEBI:15801"/>
        <dbReference type="ChEBI" id="CHEBI:16810"/>
        <dbReference type="ChEBI" id="CHEBI:57540"/>
        <dbReference type="ChEBI" id="CHEBI:57945"/>
        <dbReference type="EC" id="1.1.1.399"/>
    </reaction>
</comment>
<dbReference type="GO" id="GO:0004617">
    <property type="term" value="F:phosphoglycerate dehydrogenase activity"/>
    <property type="evidence" value="ECO:0007669"/>
    <property type="project" value="UniProtKB-EC"/>
</dbReference>
<dbReference type="InterPro" id="IPR045865">
    <property type="entry name" value="ACT-like_dom_sf"/>
</dbReference>
<evidence type="ECO:0000256" key="3">
    <source>
        <dbReference type="ARBA" id="ARBA00005854"/>
    </source>
</evidence>
<dbReference type="InterPro" id="IPR036291">
    <property type="entry name" value="NAD(P)-bd_dom_sf"/>
</dbReference>
<evidence type="ECO:0000256" key="4">
    <source>
        <dbReference type="ARBA" id="ARBA00013001"/>
    </source>
</evidence>
<comment type="catalytic activity">
    <reaction evidence="13">
        <text>(2R)-3-phosphoglycerate + NAD(+) = 3-phosphooxypyruvate + NADH + H(+)</text>
        <dbReference type="Rhea" id="RHEA:12641"/>
        <dbReference type="ChEBI" id="CHEBI:15378"/>
        <dbReference type="ChEBI" id="CHEBI:18110"/>
        <dbReference type="ChEBI" id="CHEBI:57540"/>
        <dbReference type="ChEBI" id="CHEBI:57945"/>
        <dbReference type="ChEBI" id="CHEBI:58272"/>
        <dbReference type="EC" id="1.1.1.95"/>
    </reaction>
</comment>
<accession>A0A7W7Y4K8</accession>
<dbReference type="InterPro" id="IPR029752">
    <property type="entry name" value="D-isomer_DH_CS1"/>
</dbReference>
<dbReference type="PANTHER" id="PTHR42789:SF1">
    <property type="entry name" value="D-ISOMER SPECIFIC 2-HYDROXYACID DEHYDROGENASE FAMILY PROTEIN (AFU_ORTHOLOGUE AFUA_6G10090)"/>
    <property type="match status" value="1"/>
</dbReference>
<evidence type="ECO:0000256" key="9">
    <source>
        <dbReference type="ARBA" id="ARBA00023027"/>
    </source>
</evidence>
<evidence type="ECO:0000256" key="12">
    <source>
        <dbReference type="ARBA" id="ARBA00048126"/>
    </source>
</evidence>
<dbReference type="Pfam" id="PF19304">
    <property type="entry name" value="PGDH_inter"/>
    <property type="match status" value="1"/>
</dbReference>
<organism evidence="15 16">
    <name type="scientific">Desulfurispira natronophila</name>
    <dbReference type="NCBI Taxonomy" id="682562"/>
    <lineage>
        <taxon>Bacteria</taxon>
        <taxon>Pseudomonadati</taxon>
        <taxon>Chrysiogenota</taxon>
        <taxon>Chrysiogenia</taxon>
        <taxon>Chrysiogenales</taxon>
        <taxon>Chrysiogenaceae</taxon>
        <taxon>Desulfurispira</taxon>
    </lineage>
</organism>
<dbReference type="CDD" id="cd04902">
    <property type="entry name" value="ACT_3PGDH-xct"/>
    <property type="match status" value="1"/>
</dbReference>
<dbReference type="GO" id="GO:0006564">
    <property type="term" value="P:L-serine biosynthetic process"/>
    <property type="evidence" value="ECO:0007669"/>
    <property type="project" value="UniProtKB-KW"/>
</dbReference>
<dbReference type="SUPFAM" id="SSF143548">
    <property type="entry name" value="Serine metabolism enzymes domain"/>
    <property type="match status" value="1"/>
</dbReference>
<evidence type="ECO:0000256" key="6">
    <source>
        <dbReference type="ARBA" id="ARBA00021582"/>
    </source>
</evidence>
<evidence type="ECO:0000313" key="15">
    <source>
        <dbReference type="EMBL" id="MBB5021988.1"/>
    </source>
</evidence>
<feature type="domain" description="ACT" evidence="14">
    <location>
        <begin position="448"/>
        <end position="520"/>
    </location>
</feature>
<dbReference type="SUPFAM" id="SSF52283">
    <property type="entry name" value="Formate/glycerate dehydrogenase catalytic domain-like"/>
    <property type="match status" value="1"/>
</dbReference>
<dbReference type="AlphaFoldDB" id="A0A7W7Y4K8"/>
<proteinExistence type="inferred from homology"/>
<evidence type="ECO:0000256" key="11">
    <source>
        <dbReference type="ARBA" id="ARBA00030455"/>
    </source>
</evidence>
<dbReference type="Pfam" id="PF00389">
    <property type="entry name" value="2-Hacid_dh"/>
    <property type="match status" value="1"/>
</dbReference>
<evidence type="ECO:0000256" key="5">
    <source>
        <dbReference type="ARBA" id="ARBA00013143"/>
    </source>
</evidence>
<keyword evidence="9" id="KW-0520">NAD</keyword>
<comment type="pathway">
    <text evidence="2">Amino-acid biosynthesis; L-serine biosynthesis; L-serine from 3-phospho-D-glycerate: step 1/3.</text>
</comment>
<dbReference type="UniPathway" id="UPA00135">
    <property type="reaction ID" value="UER00196"/>
</dbReference>
<dbReference type="CDD" id="cd12173">
    <property type="entry name" value="PGDH_4"/>
    <property type="match status" value="1"/>
</dbReference>
<dbReference type="PROSITE" id="PS00065">
    <property type="entry name" value="D_2_HYDROXYACID_DH_1"/>
    <property type="match status" value="1"/>
</dbReference>
<dbReference type="InterPro" id="IPR029009">
    <property type="entry name" value="ASB_dom_sf"/>
</dbReference>
<evidence type="ECO:0000256" key="7">
    <source>
        <dbReference type="ARBA" id="ARBA00022605"/>
    </source>
</evidence>
<dbReference type="Gene3D" id="3.40.50.720">
    <property type="entry name" value="NAD(P)-binding Rossmann-like Domain"/>
    <property type="match status" value="2"/>
</dbReference>
<dbReference type="InterPro" id="IPR006140">
    <property type="entry name" value="D-isomer_DH_NAD-bd"/>
</dbReference>
<dbReference type="InterPro" id="IPR002912">
    <property type="entry name" value="ACT_dom"/>
</dbReference>
<dbReference type="GO" id="GO:0051287">
    <property type="term" value="F:NAD binding"/>
    <property type="evidence" value="ECO:0007669"/>
    <property type="project" value="InterPro"/>
</dbReference>
<keyword evidence="10" id="KW-0718">Serine biosynthesis</keyword>
<dbReference type="Gene3D" id="3.30.70.260">
    <property type="match status" value="1"/>
</dbReference>
<dbReference type="InterPro" id="IPR050857">
    <property type="entry name" value="D-2-hydroxyacid_DH"/>
</dbReference>
<protein>
    <recommendedName>
        <fullName evidence="6">D-3-phosphoglycerate dehydrogenase</fullName>
        <ecNumber evidence="4">1.1.1.399</ecNumber>
        <ecNumber evidence="5">1.1.1.95</ecNumber>
    </recommendedName>
    <alternativeName>
        <fullName evidence="11">2-oxoglutarate reductase</fullName>
    </alternativeName>
</protein>
<keyword evidence="7" id="KW-0028">Amino-acid biosynthesis</keyword>
<dbReference type="Pfam" id="PF01842">
    <property type="entry name" value="ACT"/>
    <property type="match status" value="1"/>
</dbReference>
<dbReference type="PANTHER" id="PTHR42789">
    <property type="entry name" value="D-ISOMER SPECIFIC 2-HYDROXYACID DEHYDROGENASE FAMILY PROTEIN (AFU_ORTHOLOGUE AFUA_6G10090)"/>
    <property type="match status" value="1"/>
</dbReference>